<dbReference type="EMBL" id="CP002209">
    <property type="protein sequence ID" value="ADN76966.1"/>
    <property type="molecule type" value="Genomic_DNA"/>
</dbReference>
<dbReference type="RefSeq" id="WP_013346272.1">
    <property type="nucleotide sequence ID" value="NC_014541.1"/>
</dbReference>
<dbReference type="InterPro" id="IPR012748">
    <property type="entry name" value="Rieske-like_NirD"/>
</dbReference>
<evidence type="ECO:0000313" key="5">
    <source>
        <dbReference type="Proteomes" id="UP000006683"/>
    </source>
</evidence>
<dbReference type="InterPro" id="IPR036922">
    <property type="entry name" value="Rieske_2Fe-2S_sf"/>
</dbReference>
<keyword evidence="1" id="KW-0560">Oxidoreductase</keyword>
<feature type="domain" description="Rieske-like [2Fe-2S]" evidence="3">
    <location>
        <begin position="34"/>
        <end position="103"/>
    </location>
</feature>
<dbReference type="Proteomes" id="UP000006683">
    <property type="component" value="Chromosome"/>
</dbReference>
<keyword evidence="2" id="KW-0534">Nitrate assimilation</keyword>
<dbReference type="Gene3D" id="2.102.10.10">
    <property type="entry name" value="Rieske [2Fe-2S] iron-sulphur domain"/>
    <property type="match status" value="1"/>
</dbReference>
<evidence type="ECO:0000256" key="2">
    <source>
        <dbReference type="ARBA" id="ARBA00023063"/>
    </source>
</evidence>
<dbReference type="KEGG" id="fbl:Fbal_2764"/>
<dbReference type="GO" id="GO:0008942">
    <property type="term" value="F:nitrite reductase [NAD(P)H] activity"/>
    <property type="evidence" value="ECO:0007669"/>
    <property type="project" value="InterPro"/>
</dbReference>
<dbReference type="OrthoDB" id="516687at2"/>
<keyword evidence="5" id="KW-1185">Reference proteome</keyword>
<evidence type="ECO:0000259" key="3">
    <source>
        <dbReference type="Pfam" id="PF13806"/>
    </source>
</evidence>
<reference evidence="4 5" key="1">
    <citation type="journal article" date="2010" name="Stand. Genomic Sci.">
        <title>Complete genome sequence of Ferrimonas balearica type strain (PAT).</title>
        <authorList>
            <person name="Nolan M."/>
            <person name="Sikorski J."/>
            <person name="Davenport K."/>
            <person name="Lucas S."/>
            <person name="Glavina Del Rio T."/>
            <person name="Tice H."/>
            <person name="Cheng J."/>
            <person name="Goodwin L."/>
            <person name="Pitluck S."/>
            <person name="Liolios K."/>
            <person name="Ivanova N."/>
            <person name="Mavromatis K."/>
            <person name="Ovchinnikova G."/>
            <person name="Pati A."/>
            <person name="Chen A."/>
            <person name="Palaniappan K."/>
            <person name="Land M."/>
            <person name="Hauser L."/>
            <person name="Chang Y."/>
            <person name="Jeffries C."/>
            <person name="Tapia R."/>
            <person name="Brettin T."/>
            <person name="Detter J."/>
            <person name="Han C."/>
            <person name="Yasawong M."/>
            <person name="Rohde M."/>
            <person name="Tindall B."/>
            <person name="Goker M."/>
            <person name="Woyke T."/>
            <person name="Bristow J."/>
            <person name="Eisen J."/>
            <person name="Markowitz V."/>
            <person name="Hugenholtz P."/>
            <person name="Kyrpides N."/>
            <person name="Klenk H."/>
            <person name="Lapidus A."/>
        </authorList>
    </citation>
    <scope>NUCLEOTIDE SEQUENCE [LARGE SCALE GENOMIC DNA]</scope>
    <source>
        <strain evidence="5">DSM 9799 / CCM 4581 / KCTC 23876 / PAT</strain>
    </source>
</reference>
<proteinExistence type="predicted"/>
<sequence length="108" mass="12162">MPWIPLPPADLPSLPNHLQLSQTFPDLLLYQDPYSHRLYAMHNRNPLNLAEALMDGVVVHLGEHPVLAIADAHFALATGDCLELPAMALPVVPTRRWQQQMEIYLPSH</sequence>
<dbReference type="SUPFAM" id="SSF50022">
    <property type="entry name" value="ISP domain"/>
    <property type="match status" value="1"/>
</dbReference>
<dbReference type="GO" id="GO:0042128">
    <property type="term" value="P:nitrate assimilation"/>
    <property type="evidence" value="ECO:0007669"/>
    <property type="project" value="UniProtKB-KW"/>
</dbReference>
<evidence type="ECO:0000256" key="1">
    <source>
        <dbReference type="ARBA" id="ARBA00023002"/>
    </source>
</evidence>
<evidence type="ECO:0000313" key="4">
    <source>
        <dbReference type="EMBL" id="ADN76966.1"/>
    </source>
</evidence>
<dbReference type="Pfam" id="PF13806">
    <property type="entry name" value="Rieske_2"/>
    <property type="match status" value="1"/>
</dbReference>
<name>E1SRP5_FERBD</name>
<dbReference type="GeneID" id="67182988"/>
<accession>E1SRP5</accession>
<dbReference type="eggNOG" id="COG2146">
    <property type="taxonomic scope" value="Bacteria"/>
</dbReference>
<dbReference type="AlphaFoldDB" id="E1SRP5"/>
<organism evidence="4 5">
    <name type="scientific">Ferrimonas balearica (strain DSM 9799 / CCM 4581 / KCTC 23876 / PAT)</name>
    <dbReference type="NCBI Taxonomy" id="550540"/>
    <lineage>
        <taxon>Bacteria</taxon>
        <taxon>Pseudomonadati</taxon>
        <taxon>Pseudomonadota</taxon>
        <taxon>Gammaproteobacteria</taxon>
        <taxon>Alteromonadales</taxon>
        <taxon>Ferrimonadaceae</taxon>
        <taxon>Ferrimonas</taxon>
    </lineage>
</organism>
<dbReference type="HOGENOM" id="CLU_2193086_0_0_6"/>
<dbReference type="GO" id="GO:0051537">
    <property type="term" value="F:2 iron, 2 sulfur cluster binding"/>
    <property type="evidence" value="ECO:0007669"/>
    <property type="project" value="InterPro"/>
</dbReference>
<gene>
    <name evidence="4" type="ordered locus">Fbal_2764</name>
</gene>
<protein>
    <recommendedName>
        <fullName evidence="3">Rieske-like [2Fe-2S] domain-containing protein</fullName>
    </recommendedName>
</protein>
<dbReference type="STRING" id="550540.Fbal_2764"/>